<dbReference type="EMBL" id="GEBQ01002587">
    <property type="protein sequence ID" value="JAT37390.1"/>
    <property type="molecule type" value="Transcribed_RNA"/>
</dbReference>
<protein>
    <submittedName>
        <fullName evidence="1">Uncharacterized protein</fullName>
    </submittedName>
</protein>
<organism evidence="1">
    <name type="scientific">Graphocephala atropunctata</name>
    <dbReference type="NCBI Taxonomy" id="36148"/>
    <lineage>
        <taxon>Eukaryota</taxon>
        <taxon>Metazoa</taxon>
        <taxon>Ecdysozoa</taxon>
        <taxon>Arthropoda</taxon>
        <taxon>Hexapoda</taxon>
        <taxon>Insecta</taxon>
        <taxon>Pterygota</taxon>
        <taxon>Neoptera</taxon>
        <taxon>Paraneoptera</taxon>
        <taxon>Hemiptera</taxon>
        <taxon>Auchenorrhyncha</taxon>
        <taxon>Membracoidea</taxon>
        <taxon>Cicadellidae</taxon>
        <taxon>Cicadellinae</taxon>
        <taxon>Cicadellini</taxon>
        <taxon>Graphocephala</taxon>
    </lineage>
</organism>
<evidence type="ECO:0000313" key="1">
    <source>
        <dbReference type="EMBL" id="JAT37390.1"/>
    </source>
</evidence>
<name>A0A1B6MN78_9HEMI</name>
<gene>
    <name evidence="1" type="ORF">g.50803</name>
</gene>
<accession>A0A1B6MN78</accession>
<dbReference type="AlphaFoldDB" id="A0A1B6MN78"/>
<sequence>MISGFVFLRFSRNMLLYFGLFTIFGLSIVNGYEDKYGPQGSVTQNCILHPVSGEPSILPSIKGFGPYTTTITYLDVKHNVDYDNGVVKLLFGGVGNYYVIFAFSSTNQMNFNFIVTICR</sequence>
<proteinExistence type="predicted"/>
<reference evidence="1" key="1">
    <citation type="submission" date="2015-11" db="EMBL/GenBank/DDBJ databases">
        <title>De novo transcriptome assembly of four potential Pierce s Disease insect vectors from Arizona vineyards.</title>
        <authorList>
            <person name="Tassone E.E."/>
        </authorList>
    </citation>
    <scope>NUCLEOTIDE SEQUENCE</scope>
</reference>